<name>A0ABR1S258_9PEZI</name>
<evidence type="ECO:0000313" key="2">
    <source>
        <dbReference type="Proteomes" id="UP001444661"/>
    </source>
</evidence>
<protein>
    <submittedName>
        <fullName evidence="1">Uncharacterized protein</fullName>
    </submittedName>
</protein>
<dbReference type="EMBL" id="JAQQWK010000011">
    <property type="protein sequence ID" value="KAK8024264.1"/>
    <property type="molecule type" value="Genomic_DNA"/>
</dbReference>
<evidence type="ECO:0000313" key="1">
    <source>
        <dbReference type="EMBL" id="KAK8024264.1"/>
    </source>
</evidence>
<comment type="caution">
    <text evidence="1">The sequence shown here is derived from an EMBL/GenBank/DDBJ whole genome shotgun (WGS) entry which is preliminary data.</text>
</comment>
<organism evidence="1 2">
    <name type="scientific">Apiospora rasikravindrae</name>
    <dbReference type="NCBI Taxonomy" id="990691"/>
    <lineage>
        <taxon>Eukaryota</taxon>
        <taxon>Fungi</taxon>
        <taxon>Dikarya</taxon>
        <taxon>Ascomycota</taxon>
        <taxon>Pezizomycotina</taxon>
        <taxon>Sordariomycetes</taxon>
        <taxon>Xylariomycetidae</taxon>
        <taxon>Amphisphaeriales</taxon>
        <taxon>Apiosporaceae</taxon>
        <taxon>Apiospora</taxon>
    </lineage>
</organism>
<accession>A0ABR1S258</accession>
<sequence>MDLLKRQDCKTMVFGYDQVKAVGERWKSNQLTSSVGKINVARKQLSIALNSFLSFSVCPRSTPGINQLSLSTLPDLASIELVMVLERTSGISKAQKKADNDEEGKLGEDIWAALEPKAELT</sequence>
<proteinExistence type="predicted"/>
<dbReference type="Proteomes" id="UP001444661">
    <property type="component" value="Unassembled WGS sequence"/>
</dbReference>
<gene>
    <name evidence="1" type="ORF">PG993_012330</name>
</gene>
<keyword evidence="2" id="KW-1185">Reference proteome</keyword>
<reference evidence="1 2" key="1">
    <citation type="submission" date="2023-01" db="EMBL/GenBank/DDBJ databases">
        <title>Analysis of 21 Apiospora genomes using comparative genomics revels a genus with tremendous synthesis potential of carbohydrate active enzymes and secondary metabolites.</title>
        <authorList>
            <person name="Sorensen T."/>
        </authorList>
    </citation>
    <scope>NUCLEOTIDE SEQUENCE [LARGE SCALE GENOMIC DNA]</scope>
    <source>
        <strain evidence="1 2">CBS 33761</strain>
    </source>
</reference>